<dbReference type="Pfam" id="PF02337">
    <property type="entry name" value="Gag_p10"/>
    <property type="match status" value="1"/>
</dbReference>
<evidence type="ECO:0000256" key="1">
    <source>
        <dbReference type="SAM" id="MobiDB-lite"/>
    </source>
</evidence>
<gene>
    <name evidence="5" type="primary">LOC123390905</name>
</gene>
<dbReference type="Gene3D" id="1.10.375.10">
    <property type="entry name" value="Human Immunodeficiency Virus Type 1 Capsid Protein"/>
    <property type="match status" value="1"/>
</dbReference>
<dbReference type="PANTHER" id="PTHR40389">
    <property type="entry name" value="ENDOGENOUS RETROVIRUS GROUP K MEMBER 24 GAG POLYPROTEIN-RELATED"/>
    <property type="match status" value="1"/>
</dbReference>
<organism evidence="4 5">
    <name type="scientific">Mustela putorius furo</name>
    <name type="common">European domestic ferret</name>
    <name type="synonym">Mustela furo</name>
    <dbReference type="NCBI Taxonomy" id="9669"/>
    <lineage>
        <taxon>Eukaryota</taxon>
        <taxon>Metazoa</taxon>
        <taxon>Chordata</taxon>
        <taxon>Craniata</taxon>
        <taxon>Vertebrata</taxon>
        <taxon>Euteleostomi</taxon>
        <taxon>Mammalia</taxon>
        <taxon>Eutheria</taxon>
        <taxon>Laurasiatheria</taxon>
        <taxon>Carnivora</taxon>
        <taxon>Caniformia</taxon>
        <taxon>Musteloidea</taxon>
        <taxon>Mustelidae</taxon>
        <taxon>Mustelinae</taxon>
        <taxon>Mustela</taxon>
    </lineage>
</organism>
<dbReference type="Proteomes" id="UP000000715">
    <property type="component" value="Unplaced"/>
</dbReference>
<dbReference type="Gene3D" id="1.10.1200.30">
    <property type="match status" value="1"/>
</dbReference>
<dbReference type="SUPFAM" id="SSF47836">
    <property type="entry name" value="Retroviral matrix proteins"/>
    <property type="match status" value="1"/>
</dbReference>
<dbReference type="AlphaFoldDB" id="A0A8U0UY54"/>
<feature type="domain" description="Beta-retroviral matrix protein" evidence="2">
    <location>
        <begin position="14"/>
        <end position="83"/>
    </location>
</feature>
<dbReference type="PANTHER" id="PTHR40389:SF3">
    <property type="entry name" value="IGE-BINDING PROTEIN"/>
    <property type="match status" value="1"/>
</dbReference>
<dbReference type="GO" id="GO:0016032">
    <property type="term" value="P:viral process"/>
    <property type="evidence" value="ECO:0007669"/>
    <property type="project" value="InterPro"/>
</dbReference>
<dbReference type="Pfam" id="PF19317">
    <property type="entry name" value="Gag_p24_C"/>
    <property type="match status" value="1"/>
</dbReference>
<accession>A0A8U0UY54</accession>
<dbReference type="InterPro" id="IPR003322">
    <property type="entry name" value="B_retro_matrix"/>
</dbReference>
<dbReference type="OrthoDB" id="9809438at2759"/>
<dbReference type="SUPFAM" id="SSF47353">
    <property type="entry name" value="Retrovirus capsid dimerization domain-like"/>
    <property type="match status" value="1"/>
</dbReference>
<evidence type="ECO:0000259" key="3">
    <source>
        <dbReference type="Pfam" id="PF19317"/>
    </source>
</evidence>
<dbReference type="RefSeq" id="XP_044931738.1">
    <property type="nucleotide sequence ID" value="XM_045075803.1"/>
</dbReference>
<keyword evidence="4" id="KW-1185">Reference proteome</keyword>
<sequence>MGNEMAAYKMLGPLTDVLKANGTPLKNKKACLFLKEVGHTAPWFLEEGLLNIPQWEYLGEDLRRDPSATPGTLAVWSLVKVCLLSSREPICKAVLQGGEILEQVKEESCKGSWRDSSSESESSEESSDEENALLGDKRKVTVGGPSDDQRVEEMKRELAKKEEELKKAMAQLKMQGEFMAQLKLKVKEGAIVQLQTKEVVDNLDLMPTRPAPTAPPYEGPPPYKPCCTKACYCASCTAQNWREVLGPEKGFFPVMEDQHQQRYHQPLDFKLVKQLTEAVMSYGPQAAFTVSLVETLGSLYLTPEDWSNLARAVLSGGQYLEWKIQNQDNCQDTARRNAAAGNPQWNLDMLTGAGQYFGSQAQSNYPPGVYHQIATAALRAWKTLRGAGDLQGQLSKVLQGPNEPYADFVDRLIQTAGRMFGDVDQAMPLVKQLAFENANKWCREAI</sequence>
<dbReference type="InterPro" id="IPR008916">
    <property type="entry name" value="Retrov_capsid_C"/>
</dbReference>
<dbReference type="InterPro" id="IPR038124">
    <property type="entry name" value="B_retro_matrix_sf"/>
</dbReference>
<name>A0A8U0UY54_MUSPF</name>
<dbReference type="Pfam" id="PF00607">
    <property type="entry name" value="Gag_p24"/>
    <property type="match status" value="1"/>
</dbReference>
<evidence type="ECO:0000313" key="4">
    <source>
        <dbReference type="Proteomes" id="UP000000715"/>
    </source>
</evidence>
<feature type="domain" description="Retroviral nucleocapsid Gag protein p24 C-terminal" evidence="3">
    <location>
        <begin position="393"/>
        <end position="446"/>
    </location>
</feature>
<evidence type="ECO:0000259" key="2">
    <source>
        <dbReference type="Pfam" id="PF02337"/>
    </source>
</evidence>
<dbReference type="Gene3D" id="1.10.150.490">
    <property type="entry name" value="Retroviral GAG p10 protein"/>
    <property type="match status" value="1"/>
</dbReference>
<dbReference type="GO" id="GO:0005198">
    <property type="term" value="F:structural molecule activity"/>
    <property type="evidence" value="ECO:0007669"/>
    <property type="project" value="InterPro"/>
</dbReference>
<dbReference type="GeneID" id="123390905"/>
<protein>
    <submittedName>
        <fullName evidence="5">IgE-binding protein-like</fullName>
    </submittedName>
</protein>
<dbReference type="SUPFAM" id="SSF47943">
    <property type="entry name" value="Retrovirus capsid protein, N-terminal core domain"/>
    <property type="match status" value="1"/>
</dbReference>
<feature type="compositionally biased region" description="Acidic residues" evidence="1">
    <location>
        <begin position="121"/>
        <end position="131"/>
    </location>
</feature>
<dbReference type="InterPro" id="IPR050195">
    <property type="entry name" value="Primate_lentivir_Gag_pol-like"/>
</dbReference>
<reference evidence="5" key="1">
    <citation type="submission" date="2025-08" db="UniProtKB">
        <authorList>
            <consortium name="RefSeq"/>
        </authorList>
    </citation>
    <scope>IDENTIFICATION</scope>
    <source>
        <tissue evidence="5">Brain</tissue>
    </source>
</reference>
<proteinExistence type="predicted"/>
<dbReference type="InterPro" id="IPR010999">
    <property type="entry name" value="Retrovr_matrix"/>
</dbReference>
<feature type="region of interest" description="Disordered" evidence="1">
    <location>
        <begin position="111"/>
        <end position="155"/>
    </location>
</feature>
<dbReference type="InterPro" id="IPR008919">
    <property type="entry name" value="Retrov_capsid_N"/>
</dbReference>
<dbReference type="InterPro" id="IPR045345">
    <property type="entry name" value="Gag_p24_C"/>
</dbReference>
<evidence type="ECO:0000313" key="5">
    <source>
        <dbReference type="RefSeq" id="XP_044931738.1"/>
    </source>
</evidence>